<protein>
    <submittedName>
        <fullName evidence="1">Uncharacterized protein</fullName>
    </submittedName>
</protein>
<keyword evidence="2" id="KW-1185">Reference proteome</keyword>
<dbReference type="InParanoid" id="A0A7I3ZHI2"/>
<dbReference type="EMBL" id="ABEU02000002">
    <property type="status" value="NOT_ANNOTATED_CDS"/>
    <property type="molecule type" value="Genomic_DNA"/>
</dbReference>
<organism evidence="1 2">
    <name type="scientific">Physcomitrium patens</name>
    <name type="common">Spreading-leaved earth moss</name>
    <name type="synonym">Physcomitrella patens</name>
    <dbReference type="NCBI Taxonomy" id="3218"/>
    <lineage>
        <taxon>Eukaryota</taxon>
        <taxon>Viridiplantae</taxon>
        <taxon>Streptophyta</taxon>
        <taxon>Embryophyta</taxon>
        <taxon>Bryophyta</taxon>
        <taxon>Bryophytina</taxon>
        <taxon>Bryopsida</taxon>
        <taxon>Funariidae</taxon>
        <taxon>Funariales</taxon>
        <taxon>Funariaceae</taxon>
        <taxon>Physcomitrium</taxon>
    </lineage>
</organism>
<evidence type="ECO:0000313" key="2">
    <source>
        <dbReference type="Proteomes" id="UP000006727"/>
    </source>
</evidence>
<sequence length="74" mass="8546">MYFLYEYLLLLLELGSLKSLRSIPSLFPSLFAYQSSSRFVLFDLIFLQSVFCGGTARAALRRHHGAELWREEGI</sequence>
<reference evidence="1 2" key="2">
    <citation type="journal article" date="2018" name="Plant J.">
        <title>The Physcomitrella patens chromosome-scale assembly reveals moss genome structure and evolution.</title>
        <authorList>
            <person name="Lang D."/>
            <person name="Ullrich K.K."/>
            <person name="Murat F."/>
            <person name="Fuchs J."/>
            <person name="Jenkins J."/>
            <person name="Haas F.B."/>
            <person name="Piednoel M."/>
            <person name="Gundlach H."/>
            <person name="Van Bel M."/>
            <person name="Meyberg R."/>
            <person name="Vives C."/>
            <person name="Morata J."/>
            <person name="Symeonidi A."/>
            <person name="Hiss M."/>
            <person name="Muchero W."/>
            <person name="Kamisugi Y."/>
            <person name="Saleh O."/>
            <person name="Blanc G."/>
            <person name="Decker E.L."/>
            <person name="van Gessel N."/>
            <person name="Grimwood J."/>
            <person name="Hayes R.D."/>
            <person name="Graham S.W."/>
            <person name="Gunter L.E."/>
            <person name="McDaniel S.F."/>
            <person name="Hoernstein S.N.W."/>
            <person name="Larsson A."/>
            <person name="Li F.W."/>
            <person name="Perroud P.F."/>
            <person name="Phillips J."/>
            <person name="Ranjan P."/>
            <person name="Rokshar D.S."/>
            <person name="Rothfels C.J."/>
            <person name="Schneider L."/>
            <person name="Shu S."/>
            <person name="Stevenson D.W."/>
            <person name="Thummler F."/>
            <person name="Tillich M."/>
            <person name="Villarreal Aguilar J.C."/>
            <person name="Widiez T."/>
            <person name="Wong G.K."/>
            <person name="Wymore A."/>
            <person name="Zhang Y."/>
            <person name="Zimmer A.D."/>
            <person name="Quatrano R.S."/>
            <person name="Mayer K.F.X."/>
            <person name="Goodstein D."/>
            <person name="Casacuberta J.M."/>
            <person name="Vandepoele K."/>
            <person name="Reski R."/>
            <person name="Cuming A.C."/>
            <person name="Tuskan G.A."/>
            <person name="Maumus F."/>
            <person name="Salse J."/>
            <person name="Schmutz J."/>
            <person name="Rensing S.A."/>
        </authorList>
    </citation>
    <scope>NUCLEOTIDE SEQUENCE [LARGE SCALE GENOMIC DNA]</scope>
    <source>
        <strain evidence="1 2">cv. Gransden 2004</strain>
    </source>
</reference>
<reference evidence="1 2" key="1">
    <citation type="journal article" date="2008" name="Science">
        <title>The Physcomitrella genome reveals evolutionary insights into the conquest of land by plants.</title>
        <authorList>
            <person name="Rensing S."/>
            <person name="Lang D."/>
            <person name="Zimmer A."/>
            <person name="Terry A."/>
            <person name="Salamov A."/>
            <person name="Shapiro H."/>
            <person name="Nishiyama T."/>
            <person name="Perroud P.-F."/>
            <person name="Lindquist E."/>
            <person name="Kamisugi Y."/>
            <person name="Tanahashi T."/>
            <person name="Sakakibara K."/>
            <person name="Fujita T."/>
            <person name="Oishi K."/>
            <person name="Shin-I T."/>
            <person name="Kuroki Y."/>
            <person name="Toyoda A."/>
            <person name="Suzuki Y."/>
            <person name="Hashimoto A."/>
            <person name="Yamaguchi K."/>
            <person name="Sugano A."/>
            <person name="Kohara Y."/>
            <person name="Fujiyama A."/>
            <person name="Anterola A."/>
            <person name="Aoki S."/>
            <person name="Ashton N."/>
            <person name="Barbazuk W.B."/>
            <person name="Barker E."/>
            <person name="Bennetzen J."/>
            <person name="Bezanilla M."/>
            <person name="Blankenship R."/>
            <person name="Cho S.H."/>
            <person name="Dutcher S."/>
            <person name="Estelle M."/>
            <person name="Fawcett J.A."/>
            <person name="Gundlach H."/>
            <person name="Hanada K."/>
            <person name="Heyl A."/>
            <person name="Hicks K.A."/>
            <person name="Hugh J."/>
            <person name="Lohr M."/>
            <person name="Mayer K."/>
            <person name="Melkozernov A."/>
            <person name="Murata T."/>
            <person name="Nelson D."/>
            <person name="Pils B."/>
            <person name="Prigge M."/>
            <person name="Reiss B."/>
            <person name="Renner T."/>
            <person name="Rombauts S."/>
            <person name="Rushton P."/>
            <person name="Sanderfoot A."/>
            <person name="Schween G."/>
            <person name="Shiu S.-H."/>
            <person name="Stueber K."/>
            <person name="Theodoulou F.L."/>
            <person name="Tu H."/>
            <person name="Van de Peer Y."/>
            <person name="Verrier P.J."/>
            <person name="Waters E."/>
            <person name="Wood A."/>
            <person name="Yang L."/>
            <person name="Cove D."/>
            <person name="Cuming A."/>
            <person name="Hasebe M."/>
            <person name="Lucas S."/>
            <person name="Mishler D.B."/>
            <person name="Reski R."/>
            <person name="Grigoriev I."/>
            <person name="Quatrano R.S."/>
            <person name="Boore J.L."/>
        </authorList>
    </citation>
    <scope>NUCLEOTIDE SEQUENCE [LARGE SCALE GENOMIC DNA]</scope>
    <source>
        <strain evidence="1 2">cv. Gransden 2004</strain>
    </source>
</reference>
<dbReference type="EnsemblPlants" id="Pp3c2_15180V3.2">
    <property type="protein sequence ID" value="PAC:32937577.CDS.1"/>
    <property type="gene ID" value="Pp3c2_15180"/>
</dbReference>
<reference evidence="1" key="3">
    <citation type="submission" date="2020-12" db="UniProtKB">
        <authorList>
            <consortium name="EnsemblPlants"/>
        </authorList>
    </citation>
    <scope>IDENTIFICATION</scope>
</reference>
<dbReference type="AlphaFoldDB" id="A0A7I3ZHI2"/>
<proteinExistence type="predicted"/>
<evidence type="ECO:0000313" key="1">
    <source>
        <dbReference type="EnsemblPlants" id="PAC:32937577.CDS.1"/>
    </source>
</evidence>
<name>A0A7I3ZHI2_PHYPA</name>
<accession>A0A7I3ZHI2</accession>
<dbReference type="Gramene" id="Pp3c2_15180V3.2">
    <property type="protein sequence ID" value="PAC:32937577.CDS.1"/>
    <property type="gene ID" value="Pp3c2_15180"/>
</dbReference>
<dbReference type="Proteomes" id="UP000006727">
    <property type="component" value="Chromosome 2"/>
</dbReference>